<keyword evidence="3" id="KW-1185">Reference proteome</keyword>
<feature type="region of interest" description="Disordered" evidence="1">
    <location>
        <begin position="61"/>
        <end position="85"/>
    </location>
</feature>
<protein>
    <submittedName>
        <fullName evidence="2">Uncharacterized protein</fullName>
    </submittedName>
</protein>
<feature type="non-terminal residue" evidence="2">
    <location>
        <position position="85"/>
    </location>
</feature>
<accession>A0A9W4NZ98</accession>
<dbReference type="EMBL" id="CAJVRC010000043">
    <property type="protein sequence ID" value="CAG8880469.1"/>
    <property type="molecule type" value="Genomic_DNA"/>
</dbReference>
<dbReference type="Proteomes" id="UP001154252">
    <property type="component" value="Unassembled WGS sequence"/>
</dbReference>
<reference evidence="2" key="1">
    <citation type="submission" date="2021-07" db="EMBL/GenBank/DDBJ databases">
        <authorList>
            <person name="Branca A.L. A."/>
        </authorList>
    </citation>
    <scope>NUCLEOTIDE SEQUENCE</scope>
</reference>
<evidence type="ECO:0000313" key="3">
    <source>
        <dbReference type="Proteomes" id="UP001154252"/>
    </source>
</evidence>
<name>A0A9W4NZ98_9EURO</name>
<dbReference type="OrthoDB" id="4375585at2759"/>
<organism evidence="2 3">
    <name type="scientific">Penicillium egyptiacum</name>
    <dbReference type="NCBI Taxonomy" id="1303716"/>
    <lineage>
        <taxon>Eukaryota</taxon>
        <taxon>Fungi</taxon>
        <taxon>Dikarya</taxon>
        <taxon>Ascomycota</taxon>
        <taxon>Pezizomycotina</taxon>
        <taxon>Eurotiomycetes</taxon>
        <taxon>Eurotiomycetidae</taxon>
        <taxon>Eurotiales</taxon>
        <taxon>Aspergillaceae</taxon>
        <taxon>Penicillium</taxon>
    </lineage>
</organism>
<dbReference type="AlphaFoldDB" id="A0A9W4NZ98"/>
<sequence>KAKSLDAYLSSTPHVRVALQPELTTSRSIASGSASLVGPNHGMSAQSHDDTQALLDMLQLYPSESPNDADEEPTSPLETIPSEPE</sequence>
<feature type="non-terminal residue" evidence="2">
    <location>
        <position position="1"/>
    </location>
</feature>
<comment type="caution">
    <text evidence="2">The sequence shown here is derived from an EMBL/GenBank/DDBJ whole genome shotgun (WGS) entry which is preliminary data.</text>
</comment>
<evidence type="ECO:0000256" key="1">
    <source>
        <dbReference type="SAM" id="MobiDB-lite"/>
    </source>
</evidence>
<evidence type="ECO:0000313" key="2">
    <source>
        <dbReference type="EMBL" id="CAG8880469.1"/>
    </source>
</evidence>
<proteinExistence type="predicted"/>
<gene>
    <name evidence="2" type="ORF">PEGY_LOCUS20</name>
</gene>